<dbReference type="EC" id="3.4.21.88" evidence="15"/>
<dbReference type="InterPro" id="IPR006199">
    <property type="entry name" value="LexA_DNA-bd_dom"/>
</dbReference>
<evidence type="ECO:0000256" key="7">
    <source>
        <dbReference type="ARBA" id="ARBA00023015"/>
    </source>
</evidence>
<keyword evidence="5 12" id="KW-0378">Hydrolase</keyword>
<keyword evidence="2" id="KW-0678">Repressor</keyword>
<evidence type="ECO:0000256" key="8">
    <source>
        <dbReference type="ARBA" id="ARBA00023125"/>
    </source>
</evidence>
<proteinExistence type="inferred from homology"/>
<dbReference type="SUPFAM" id="SSF51306">
    <property type="entry name" value="LexA/Signal peptidase"/>
    <property type="match status" value="1"/>
</dbReference>
<dbReference type="InterPro" id="IPR039418">
    <property type="entry name" value="LexA-like"/>
</dbReference>
<dbReference type="PANTHER" id="PTHR33516">
    <property type="entry name" value="LEXA REPRESSOR"/>
    <property type="match status" value="1"/>
</dbReference>
<dbReference type="InterPro" id="IPR006197">
    <property type="entry name" value="Peptidase_S24_LexA"/>
</dbReference>
<evidence type="ECO:0000313" key="16">
    <source>
        <dbReference type="Proteomes" id="UP001243717"/>
    </source>
</evidence>
<comment type="caution">
    <text evidence="15">The sequence shown here is derived from an EMBL/GenBank/DDBJ whole genome shotgun (WGS) entry which is preliminary data.</text>
</comment>
<evidence type="ECO:0000256" key="2">
    <source>
        <dbReference type="ARBA" id="ARBA00022491"/>
    </source>
</evidence>
<accession>A0ABU1AK48</accession>
<dbReference type="EMBL" id="JARXIC010000017">
    <property type="protein sequence ID" value="MDQ8195082.1"/>
    <property type="molecule type" value="Genomic_DNA"/>
</dbReference>
<feature type="domain" description="LexA repressor DNA-binding" evidence="14">
    <location>
        <begin position="1"/>
        <end position="65"/>
    </location>
</feature>
<keyword evidence="7" id="KW-0805">Transcription regulation</keyword>
<dbReference type="PRINTS" id="PR00726">
    <property type="entry name" value="LEXASERPTASE"/>
</dbReference>
<evidence type="ECO:0000259" key="13">
    <source>
        <dbReference type="Pfam" id="PF00717"/>
    </source>
</evidence>
<keyword evidence="10" id="KW-0234">DNA repair</keyword>
<sequence>MKDLTTRQQEILTFIEHYEWRNGYWPSIREIQEKFNFKSTNAVMGHLRALEKKEAIERISGQARTFRIHRPDAPEMNAIPEDATEVVDIPVMGDIAAGYPDRVEPAGEIGRLQVDIASAGYSSRRRSFALQVRGDSMVDAEIYEGDMVVIEPRDPRNGDIVAALIDGETTLKRYIQRGSEPPYLKAENKFYPELYPINELTVQGVAKAVVRSL</sequence>
<dbReference type="InterPro" id="IPR006200">
    <property type="entry name" value="LexA"/>
</dbReference>
<keyword evidence="8" id="KW-0238">DNA-binding</keyword>
<evidence type="ECO:0000256" key="9">
    <source>
        <dbReference type="ARBA" id="ARBA00023163"/>
    </source>
</evidence>
<dbReference type="CDD" id="cd06529">
    <property type="entry name" value="S24_LexA-like"/>
    <property type="match status" value="1"/>
</dbReference>
<dbReference type="Gene3D" id="1.10.10.10">
    <property type="entry name" value="Winged helix-like DNA-binding domain superfamily/Winged helix DNA-binding domain"/>
    <property type="match status" value="1"/>
</dbReference>
<evidence type="ECO:0000256" key="1">
    <source>
        <dbReference type="ARBA" id="ARBA00007484"/>
    </source>
</evidence>
<keyword evidence="3" id="KW-0235">DNA replication</keyword>
<dbReference type="PANTHER" id="PTHR33516:SF2">
    <property type="entry name" value="LEXA REPRESSOR-RELATED"/>
    <property type="match status" value="1"/>
</dbReference>
<evidence type="ECO:0000256" key="4">
    <source>
        <dbReference type="ARBA" id="ARBA00022763"/>
    </source>
</evidence>
<organism evidence="15 16">
    <name type="scientific">Thalassobacterium sedimentorum</name>
    <dbReference type="NCBI Taxonomy" id="3041258"/>
    <lineage>
        <taxon>Bacteria</taxon>
        <taxon>Pseudomonadati</taxon>
        <taxon>Verrucomicrobiota</taxon>
        <taxon>Opitutia</taxon>
        <taxon>Puniceicoccales</taxon>
        <taxon>Coraliomargaritaceae</taxon>
        <taxon>Thalassobacterium</taxon>
    </lineage>
</organism>
<comment type="similarity">
    <text evidence="1 12">Belongs to the peptidase S24 family.</text>
</comment>
<evidence type="ECO:0000259" key="14">
    <source>
        <dbReference type="Pfam" id="PF01726"/>
    </source>
</evidence>
<keyword evidence="11" id="KW-0742">SOS response</keyword>
<protein>
    <submittedName>
        <fullName evidence="15">Transcriptional repressor LexA</fullName>
        <ecNumber evidence="15">3.4.21.88</ecNumber>
    </submittedName>
</protein>
<keyword evidence="16" id="KW-1185">Reference proteome</keyword>
<evidence type="ECO:0000256" key="6">
    <source>
        <dbReference type="ARBA" id="ARBA00022813"/>
    </source>
</evidence>
<evidence type="ECO:0000256" key="3">
    <source>
        <dbReference type="ARBA" id="ARBA00022705"/>
    </source>
</evidence>
<dbReference type="NCBIfam" id="TIGR00498">
    <property type="entry name" value="lexA"/>
    <property type="match status" value="1"/>
</dbReference>
<dbReference type="InterPro" id="IPR015927">
    <property type="entry name" value="Peptidase_S24_S26A/B/C"/>
</dbReference>
<dbReference type="InterPro" id="IPR050077">
    <property type="entry name" value="LexA_repressor"/>
</dbReference>
<reference evidence="15 16" key="1">
    <citation type="submission" date="2023-04" db="EMBL/GenBank/DDBJ databases">
        <title>A novel bacteria isolated from coastal sediment.</title>
        <authorList>
            <person name="Liu X.-J."/>
            <person name="Du Z.-J."/>
        </authorList>
    </citation>
    <scope>NUCLEOTIDE SEQUENCE [LARGE SCALE GENOMIC DNA]</scope>
    <source>
        <strain evidence="15 16">SDUM461004</strain>
    </source>
</reference>
<feature type="domain" description="Peptidase S24/S26A/S26B/S26C" evidence="13">
    <location>
        <begin position="90"/>
        <end position="205"/>
    </location>
</feature>
<dbReference type="Gene3D" id="2.10.109.10">
    <property type="entry name" value="Umud Fragment, subunit A"/>
    <property type="match status" value="1"/>
</dbReference>
<dbReference type="RefSeq" id="WP_308985541.1">
    <property type="nucleotide sequence ID" value="NZ_JARXIC010000017.1"/>
</dbReference>
<dbReference type="Pfam" id="PF00717">
    <property type="entry name" value="Peptidase_S24"/>
    <property type="match status" value="1"/>
</dbReference>
<keyword evidence="4" id="KW-0227">DNA damage</keyword>
<dbReference type="InterPro" id="IPR036286">
    <property type="entry name" value="LexA/Signal_pep-like_sf"/>
</dbReference>
<dbReference type="Pfam" id="PF01726">
    <property type="entry name" value="LexA_DNA_bind"/>
    <property type="match status" value="1"/>
</dbReference>
<dbReference type="GO" id="GO:0004252">
    <property type="term" value="F:serine-type endopeptidase activity"/>
    <property type="evidence" value="ECO:0007669"/>
    <property type="project" value="UniProtKB-EC"/>
</dbReference>
<gene>
    <name evidence="15" type="primary">lexA</name>
    <name evidence="15" type="ORF">QEH59_11645</name>
</gene>
<keyword evidence="9" id="KW-0804">Transcription</keyword>
<dbReference type="InterPro" id="IPR036388">
    <property type="entry name" value="WH-like_DNA-bd_sf"/>
</dbReference>
<evidence type="ECO:0000256" key="11">
    <source>
        <dbReference type="ARBA" id="ARBA00023236"/>
    </source>
</evidence>
<evidence type="ECO:0000313" key="15">
    <source>
        <dbReference type="EMBL" id="MDQ8195082.1"/>
    </source>
</evidence>
<keyword evidence="6 12" id="KW-0068">Autocatalytic cleavage</keyword>
<evidence type="ECO:0000256" key="5">
    <source>
        <dbReference type="ARBA" id="ARBA00022801"/>
    </source>
</evidence>
<dbReference type="Proteomes" id="UP001243717">
    <property type="component" value="Unassembled WGS sequence"/>
</dbReference>
<name>A0ABU1AK48_9BACT</name>
<dbReference type="SUPFAM" id="SSF46785">
    <property type="entry name" value="Winged helix' DNA-binding domain"/>
    <property type="match status" value="1"/>
</dbReference>
<evidence type="ECO:0000256" key="10">
    <source>
        <dbReference type="ARBA" id="ARBA00023204"/>
    </source>
</evidence>
<evidence type="ECO:0000256" key="12">
    <source>
        <dbReference type="RuleBase" id="RU003991"/>
    </source>
</evidence>
<dbReference type="InterPro" id="IPR036390">
    <property type="entry name" value="WH_DNA-bd_sf"/>
</dbReference>